<organism evidence="1">
    <name type="scientific">marine sediment metagenome</name>
    <dbReference type="NCBI Taxonomy" id="412755"/>
    <lineage>
        <taxon>unclassified sequences</taxon>
        <taxon>metagenomes</taxon>
        <taxon>ecological metagenomes</taxon>
    </lineage>
</organism>
<sequence>MTLSFQTISNTIAALSVSGVTLKDIDEVPTTGDRVPIILPRPDFITNFGLVEEETAMGAPSVREMTVSYTLNYRLLFKEAGAGRSNIIEALNGLTEKIGLFLDAVLAMDDTSGVEDLVPSSNAVSNMGIVNAPDDVEYYGCDFHLDIIEHVN</sequence>
<dbReference type="EMBL" id="LAZR01055763">
    <property type="protein sequence ID" value="KKK75657.1"/>
    <property type="molecule type" value="Genomic_DNA"/>
</dbReference>
<dbReference type="AlphaFoldDB" id="A0A0F8Y2M5"/>
<gene>
    <name evidence="1" type="ORF">LCGC14_2871520</name>
</gene>
<protein>
    <submittedName>
        <fullName evidence="1">Uncharacterized protein</fullName>
    </submittedName>
</protein>
<proteinExistence type="predicted"/>
<reference evidence="1" key="1">
    <citation type="journal article" date="2015" name="Nature">
        <title>Complex archaea that bridge the gap between prokaryotes and eukaryotes.</title>
        <authorList>
            <person name="Spang A."/>
            <person name="Saw J.H."/>
            <person name="Jorgensen S.L."/>
            <person name="Zaremba-Niedzwiedzka K."/>
            <person name="Martijn J."/>
            <person name="Lind A.E."/>
            <person name="van Eijk R."/>
            <person name="Schleper C."/>
            <person name="Guy L."/>
            <person name="Ettema T.J."/>
        </authorList>
    </citation>
    <scope>NUCLEOTIDE SEQUENCE</scope>
</reference>
<accession>A0A0F8Y2M5</accession>
<comment type="caution">
    <text evidence="1">The sequence shown here is derived from an EMBL/GenBank/DDBJ whole genome shotgun (WGS) entry which is preliminary data.</text>
</comment>
<name>A0A0F8Y2M5_9ZZZZ</name>
<evidence type="ECO:0000313" key="1">
    <source>
        <dbReference type="EMBL" id="KKK75657.1"/>
    </source>
</evidence>